<organism evidence="2 3">
    <name type="scientific">Nelumbo nucifera</name>
    <name type="common">Sacred lotus</name>
    <dbReference type="NCBI Taxonomy" id="4432"/>
    <lineage>
        <taxon>Eukaryota</taxon>
        <taxon>Viridiplantae</taxon>
        <taxon>Streptophyta</taxon>
        <taxon>Embryophyta</taxon>
        <taxon>Tracheophyta</taxon>
        <taxon>Spermatophyta</taxon>
        <taxon>Magnoliopsida</taxon>
        <taxon>Proteales</taxon>
        <taxon>Nelumbonaceae</taxon>
        <taxon>Nelumbo</taxon>
    </lineage>
</organism>
<sequence length="42" mass="4629">MKKKNRANRIGIVGASEKDARTSSPSFSKAGPPKLELQMDRK</sequence>
<accession>A0A822Y685</accession>
<comment type="caution">
    <text evidence="2">The sequence shown here is derived from an EMBL/GenBank/DDBJ whole genome shotgun (WGS) entry which is preliminary data.</text>
</comment>
<evidence type="ECO:0000313" key="2">
    <source>
        <dbReference type="EMBL" id="DAD27742.1"/>
    </source>
</evidence>
<feature type="region of interest" description="Disordered" evidence="1">
    <location>
        <begin position="1"/>
        <end position="42"/>
    </location>
</feature>
<gene>
    <name evidence="2" type="ORF">HUJ06_029210</name>
</gene>
<dbReference type="Proteomes" id="UP000607653">
    <property type="component" value="Unassembled WGS sequence"/>
</dbReference>
<protein>
    <submittedName>
        <fullName evidence="2">Uncharacterized protein</fullName>
    </submittedName>
</protein>
<dbReference type="EMBL" id="DUZY01000002">
    <property type="protein sequence ID" value="DAD27742.1"/>
    <property type="molecule type" value="Genomic_DNA"/>
</dbReference>
<proteinExistence type="predicted"/>
<evidence type="ECO:0000313" key="3">
    <source>
        <dbReference type="Proteomes" id="UP000607653"/>
    </source>
</evidence>
<keyword evidence="3" id="KW-1185">Reference proteome</keyword>
<evidence type="ECO:0000256" key="1">
    <source>
        <dbReference type="SAM" id="MobiDB-lite"/>
    </source>
</evidence>
<reference evidence="2 3" key="1">
    <citation type="journal article" date="2020" name="Mol. Biol. Evol.">
        <title>Distinct Expression and Methylation Patterns for Genes with Different Fates following a Single Whole-Genome Duplication in Flowering Plants.</title>
        <authorList>
            <person name="Shi T."/>
            <person name="Rahmani R.S."/>
            <person name="Gugger P.F."/>
            <person name="Wang M."/>
            <person name="Li H."/>
            <person name="Zhang Y."/>
            <person name="Li Z."/>
            <person name="Wang Q."/>
            <person name="Van de Peer Y."/>
            <person name="Marchal K."/>
            <person name="Chen J."/>
        </authorList>
    </citation>
    <scope>NUCLEOTIDE SEQUENCE [LARGE SCALE GENOMIC DNA]</scope>
    <source>
        <tissue evidence="2">Leaf</tissue>
    </source>
</reference>
<dbReference type="AlphaFoldDB" id="A0A822Y685"/>
<name>A0A822Y685_NELNU</name>